<evidence type="ECO:0000256" key="7">
    <source>
        <dbReference type="ARBA" id="ARBA00022692"/>
    </source>
</evidence>
<feature type="transmembrane region" description="Helical" evidence="17">
    <location>
        <begin position="110"/>
        <end position="128"/>
    </location>
</feature>
<feature type="domain" description="NADH-Ubiquinone oxidoreductase (complex I) chain 5 N-terminal" evidence="19">
    <location>
        <begin position="39"/>
        <end position="88"/>
    </location>
</feature>
<comment type="function">
    <text evidence="17">Core subunit of the mitochondrial membrane respiratory chain NADH dehydrogenase (Complex I) which catalyzes electron transfer from NADH through the respiratory chain, using ubiquinone as an electron acceptor. Essential for the catalytic activity and assembly of complex I.</text>
</comment>
<keyword evidence="6" id="KW-0679">Respiratory chain</keyword>
<evidence type="ECO:0000256" key="9">
    <source>
        <dbReference type="ARBA" id="ARBA00022967"/>
    </source>
</evidence>
<evidence type="ECO:0000259" key="20">
    <source>
        <dbReference type="Pfam" id="PF06455"/>
    </source>
</evidence>
<dbReference type="Pfam" id="PF06455">
    <property type="entry name" value="NADH5_C"/>
    <property type="match status" value="1"/>
</dbReference>
<dbReference type="InterPro" id="IPR001516">
    <property type="entry name" value="Proton_antipo_N"/>
</dbReference>
<evidence type="ECO:0000256" key="10">
    <source>
        <dbReference type="ARBA" id="ARBA00022982"/>
    </source>
</evidence>
<evidence type="ECO:0000259" key="19">
    <source>
        <dbReference type="Pfam" id="PF00662"/>
    </source>
</evidence>
<evidence type="ECO:0000256" key="17">
    <source>
        <dbReference type="RuleBase" id="RU003404"/>
    </source>
</evidence>
<feature type="domain" description="NADH dehydrogenase subunit 5 C-terminal" evidence="20">
    <location>
        <begin position="386"/>
        <end position="558"/>
    </location>
</feature>
<evidence type="ECO:0000256" key="2">
    <source>
        <dbReference type="ARBA" id="ARBA00004448"/>
    </source>
</evidence>
<feature type="transmembrane region" description="Helical" evidence="17">
    <location>
        <begin position="149"/>
        <end position="166"/>
    </location>
</feature>
<dbReference type="InterPro" id="IPR010934">
    <property type="entry name" value="NADH_DH_su5_C"/>
</dbReference>
<keyword evidence="14 17" id="KW-0496">Mitochondrion</keyword>
<feature type="transmembrane region" description="Helical" evidence="17">
    <location>
        <begin position="488"/>
        <end position="509"/>
    </location>
</feature>
<dbReference type="GO" id="GO:0042773">
    <property type="term" value="P:ATP synthesis coupled electron transport"/>
    <property type="evidence" value="ECO:0007669"/>
    <property type="project" value="InterPro"/>
</dbReference>
<dbReference type="InterPro" id="IPR003945">
    <property type="entry name" value="NU5C-like"/>
</dbReference>
<evidence type="ECO:0000256" key="13">
    <source>
        <dbReference type="ARBA" id="ARBA00023075"/>
    </source>
</evidence>
<dbReference type="GO" id="GO:0003954">
    <property type="term" value="F:NADH dehydrogenase activity"/>
    <property type="evidence" value="ECO:0007669"/>
    <property type="project" value="TreeGrafter"/>
</dbReference>
<evidence type="ECO:0000256" key="5">
    <source>
        <dbReference type="ARBA" id="ARBA00022448"/>
    </source>
</evidence>
<dbReference type="Pfam" id="PF00662">
    <property type="entry name" value="Proton_antipo_N"/>
    <property type="match status" value="1"/>
</dbReference>
<evidence type="ECO:0000259" key="18">
    <source>
        <dbReference type="Pfam" id="PF00361"/>
    </source>
</evidence>
<feature type="transmembrane region" description="Helical" evidence="17">
    <location>
        <begin position="370"/>
        <end position="395"/>
    </location>
</feature>
<evidence type="ECO:0000256" key="8">
    <source>
        <dbReference type="ARBA" id="ARBA00022792"/>
    </source>
</evidence>
<dbReference type="PRINTS" id="PR01434">
    <property type="entry name" value="NADHDHGNASE5"/>
</dbReference>
<feature type="transmembrane region" description="Helical" evidence="17">
    <location>
        <begin position="172"/>
        <end position="189"/>
    </location>
</feature>
<keyword evidence="9" id="KW-1278">Translocase</keyword>
<comment type="catalytic activity">
    <reaction evidence="16 17">
        <text>a ubiquinone + NADH + 5 H(+)(in) = a ubiquinol + NAD(+) + 4 H(+)(out)</text>
        <dbReference type="Rhea" id="RHEA:29091"/>
        <dbReference type="Rhea" id="RHEA-COMP:9565"/>
        <dbReference type="Rhea" id="RHEA-COMP:9566"/>
        <dbReference type="ChEBI" id="CHEBI:15378"/>
        <dbReference type="ChEBI" id="CHEBI:16389"/>
        <dbReference type="ChEBI" id="CHEBI:17976"/>
        <dbReference type="ChEBI" id="CHEBI:57540"/>
        <dbReference type="ChEBI" id="CHEBI:57945"/>
        <dbReference type="EC" id="7.1.1.2"/>
    </reaction>
</comment>
<evidence type="ECO:0000256" key="1">
    <source>
        <dbReference type="ARBA" id="ARBA00003257"/>
    </source>
</evidence>
<feature type="transmembrane region" description="Helical" evidence="17">
    <location>
        <begin position="289"/>
        <end position="317"/>
    </location>
</feature>
<feature type="transmembrane region" description="Helical" evidence="17">
    <location>
        <begin position="265"/>
        <end position="283"/>
    </location>
</feature>
<feature type="transmembrane region" description="Helical" evidence="17">
    <location>
        <begin position="237"/>
        <end position="258"/>
    </location>
</feature>
<feature type="domain" description="NADH:quinone oxidoreductase/Mrp antiporter transmembrane" evidence="18">
    <location>
        <begin position="104"/>
        <end position="381"/>
    </location>
</feature>
<evidence type="ECO:0000256" key="12">
    <source>
        <dbReference type="ARBA" id="ARBA00023027"/>
    </source>
</evidence>
<reference evidence="21" key="1">
    <citation type="submission" date="2022-09" db="EMBL/GenBank/DDBJ databases">
        <authorList>
            <person name="Peng L."/>
        </authorList>
    </citation>
    <scope>NUCLEOTIDE SEQUENCE</scope>
</reference>
<comment type="similarity">
    <text evidence="17">Belongs to the complex I subunit 5 family.</text>
</comment>
<organism evidence="21">
    <name type="scientific">Eupelmus anpingensis</name>
    <dbReference type="NCBI Taxonomy" id="2989843"/>
    <lineage>
        <taxon>Eukaryota</taxon>
        <taxon>Metazoa</taxon>
        <taxon>Ecdysozoa</taxon>
        <taxon>Arthropoda</taxon>
        <taxon>Hexapoda</taxon>
        <taxon>Insecta</taxon>
        <taxon>Pterygota</taxon>
        <taxon>Neoptera</taxon>
        <taxon>Endopterygota</taxon>
        <taxon>Hymenoptera</taxon>
        <taxon>Apocrita</taxon>
        <taxon>Proctotrupomorpha</taxon>
        <taxon>Chalcidoidea</taxon>
        <taxon>Eupelmidae</taxon>
        <taxon>Eupelminae</taxon>
        <taxon>Eupelmus</taxon>
    </lineage>
</organism>
<keyword evidence="13 17" id="KW-0830">Ubiquinone</keyword>
<dbReference type="GO" id="GO:0015990">
    <property type="term" value="P:electron transport coupled proton transport"/>
    <property type="evidence" value="ECO:0007669"/>
    <property type="project" value="TreeGrafter"/>
</dbReference>
<gene>
    <name evidence="21" type="primary">nad5</name>
</gene>
<keyword evidence="15 17" id="KW-0472">Membrane</keyword>
<dbReference type="InterPro" id="IPR001750">
    <property type="entry name" value="ND/Mrp_TM"/>
</dbReference>
<feature type="transmembrane region" description="Helical" evidence="17">
    <location>
        <begin position="9"/>
        <end position="28"/>
    </location>
</feature>
<evidence type="ECO:0000256" key="11">
    <source>
        <dbReference type="ARBA" id="ARBA00022989"/>
    </source>
</evidence>
<dbReference type="GO" id="GO:0005743">
    <property type="term" value="C:mitochondrial inner membrane"/>
    <property type="evidence" value="ECO:0007669"/>
    <property type="project" value="UniProtKB-SubCell"/>
</dbReference>
<keyword evidence="12 17" id="KW-0520">NAD</keyword>
<evidence type="ECO:0000313" key="21">
    <source>
        <dbReference type="EMBL" id="UYR45770.1"/>
    </source>
</evidence>
<protein>
    <recommendedName>
        <fullName evidence="4 17">NADH-ubiquinone oxidoreductase chain 5</fullName>
        <ecNumber evidence="3 17">7.1.1.2</ecNumber>
    </recommendedName>
</protein>
<proteinExistence type="inferred from homology"/>
<keyword evidence="11 17" id="KW-1133">Transmembrane helix</keyword>
<evidence type="ECO:0000256" key="14">
    <source>
        <dbReference type="ARBA" id="ARBA00023128"/>
    </source>
</evidence>
<feature type="transmembrane region" description="Helical" evidence="17">
    <location>
        <begin position="329"/>
        <end position="350"/>
    </location>
</feature>
<geneLocation type="mitochondrion" evidence="21"/>
<keyword evidence="5 17" id="KW-0813">Transport</keyword>
<evidence type="ECO:0000256" key="3">
    <source>
        <dbReference type="ARBA" id="ARBA00012944"/>
    </source>
</evidence>
<feature type="transmembrane region" description="Helical" evidence="17">
    <location>
        <begin position="48"/>
        <end position="75"/>
    </location>
</feature>
<dbReference type="Pfam" id="PF00361">
    <property type="entry name" value="Proton_antipo_M"/>
    <property type="match status" value="1"/>
</dbReference>
<comment type="subcellular location">
    <subcellularLocation>
        <location evidence="2">Mitochondrion inner membrane</location>
        <topology evidence="2">Multi-pass membrane protein</topology>
    </subcellularLocation>
</comment>
<feature type="transmembrane region" description="Helical" evidence="17">
    <location>
        <begin position="539"/>
        <end position="559"/>
    </location>
</feature>
<comment type="function">
    <text evidence="1">Core subunit of the mitochondrial membrane respiratory chain NADH dehydrogenase (Complex I) that is believed to belong to the minimal assembly required for catalysis. Complex I functions in the transfer of electrons from NADH to the respiratory chain. The immediate electron acceptor for the enzyme is believed to be ubiquinone.</text>
</comment>
<keyword evidence="10" id="KW-0249">Electron transport</keyword>
<sequence>MLYFYLSGIYLLLISILMLIFSVWMLLLKNSYMIEWIFLNYESVDLKFLIFFDWVSMLFIFMVMLISSMIMFYCSEYMSHDNYKNRFYYLMLLFIISMILVVISPNLMSILLGWDGLGLISYALVIYYHNYSSFNSGMLTILMNRVGDVMIIVSLGIMWSVGSFNFMNFNKISLFILFFIVVACFTKSAQFPFSSWLPAAMAAPTPVSSLVHSSTLVTVGIYLMIRFKELIILSDLLLEYIKFTGLLTMMMAGLFACYEYDFKKIIAYSTLSQLGLMMLIYSMKLSDLSYFHLIMHAMFKSLMFMSSGVFIHLYNMNQDIRVMGNSMKLFPFTVSMFMIANFSLCATPFFSGFYSKDKILEFMFMMNLSLLVYLILMISTILTMIYSFRLMYYLLVKKFYFLPYLKLMDSKFMNYPMILLNILSLLFGWLMNWIIYSNIDLIFLSTYQKVFTLLMFLLGLMISFLYVKIWNYYLNYYLYKNFLGKMSYILIYSNLLVEMFLMISNKLYLFNDKGWSEYLIKNSLIIKINMLSNFFSKFMMNYLVYLFILFSLYMFFFLCI</sequence>
<dbReference type="PANTHER" id="PTHR42829:SF2">
    <property type="entry name" value="NADH-UBIQUINONE OXIDOREDUCTASE CHAIN 5"/>
    <property type="match status" value="1"/>
</dbReference>
<name>A0A9E8AA48_9HYME</name>
<evidence type="ECO:0000256" key="15">
    <source>
        <dbReference type="ARBA" id="ARBA00023136"/>
    </source>
</evidence>
<feature type="transmembrane region" description="Helical" evidence="17">
    <location>
        <begin position="87"/>
        <end position="104"/>
    </location>
</feature>
<evidence type="ECO:0000256" key="6">
    <source>
        <dbReference type="ARBA" id="ARBA00022660"/>
    </source>
</evidence>
<keyword evidence="8" id="KW-0999">Mitochondrion inner membrane</keyword>
<dbReference type="AlphaFoldDB" id="A0A9E8AA48"/>
<evidence type="ECO:0000256" key="4">
    <source>
        <dbReference type="ARBA" id="ARBA00021096"/>
    </source>
</evidence>
<dbReference type="PANTHER" id="PTHR42829">
    <property type="entry name" value="NADH-UBIQUINONE OXIDOREDUCTASE CHAIN 5"/>
    <property type="match status" value="1"/>
</dbReference>
<keyword evidence="7 17" id="KW-0812">Transmembrane</keyword>
<evidence type="ECO:0000256" key="16">
    <source>
        <dbReference type="ARBA" id="ARBA00049551"/>
    </source>
</evidence>
<dbReference type="EMBL" id="OP374147">
    <property type="protein sequence ID" value="UYR45770.1"/>
    <property type="molecule type" value="Genomic_DNA"/>
</dbReference>
<feature type="transmembrane region" description="Helical" evidence="17">
    <location>
        <begin position="415"/>
        <end position="435"/>
    </location>
</feature>
<dbReference type="GO" id="GO:0008137">
    <property type="term" value="F:NADH dehydrogenase (ubiquinone) activity"/>
    <property type="evidence" value="ECO:0007669"/>
    <property type="project" value="UniProtKB-EC"/>
</dbReference>
<feature type="transmembrane region" description="Helical" evidence="17">
    <location>
        <begin position="447"/>
        <end position="467"/>
    </location>
</feature>
<dbReference type="EC" id="7.1.1.2" evidence="3 17"/>
<accession>A0A9E8AA48</accession>